<keyword evidence="16 19" id="KW-0408">Iron</keyword>
<protein>
    <recommendedName>
        <fullName evidence="19">Cbb3-type cytochrome c oxidase subunit</fullName>
    </recommendedName>
</protein>
<evidence type="ECO:0000256" key="5">
    <source>
        <dbReference type="ARBA" id="ARBA00022475"/>
    </source>
</evidence>
<keyword evidence="14 22" id="KW-1133">Transmembrane helix</keyword>
<evidence type="ECO:0000313" key="25">
    <source>
        <dbReference type="Proteomes" id="UP000199531"/>
    </source>
</evidence>
<dbReference type="Pfam" id="PF14715">
    <property type="entry name" value="FixP_N"/>
    <property type="match status" value="1"/>
</dbReference>
<evidence type="ECO:0000256" key="14">
    <source>
        <dbReference type="ARBA" id="ARBA00022989"/>
    </source>
</evidence>
<dbReference type="InterPro" id="IPR038414">
    <property type="entry name" value="CcoP_N_sf"/>
</dbReference>
<dbReference type="Proteomes" id="UP000199531">
    <property type="component" value="Unassembled WGS sequence"/>
</dbReference>
<evidence type="ECO:0000256" key="7">
    <source>
        <dbReference type="ARBA" id="ARBA00022617"/>
    </source>
</evidence>
<dbReference type="InterPro" id="IPR032858">
    <property type="entry name" value="CcoP_N"/>
</dbReference>
<dbReference type="NCBIfam" id="TIGR00782">
    <property type="entry name" value="ccoP"/>
    <property type="match status" value="1"/>
</dbReference>
<dbReference type="GO" id="GO:0009055">
    <property type="term" value="F:electron transfer activity"/>
    <property type="evidence" value="ECO:0007669"/>
    <property type="project" value="InterPro"/>
</dbReference>
<comment type="subcellular location">
    <subcellularLocation>
        <location evidence="1 19">Cell inner membrane</location>
    </subcellularLocation>
</comment>
<feature type="domain" description="Cytochrome c" evidence="23">
    <location>
        <begin position="218"/>
        <end position="299"/>
    </location>
</feature>
<comment type="cofactor">
    <cofactor evidence="19 21">
        <name>heme c</name>
        <dbReference type="ChEBI" id="CHEBI:61717"/>
    </cofactor>
    <text evidence="19 21">Binds 2 heme C groups per subunit.</text>
</comment>
<evidence type="ECO:0000256" key="2">
    <source>
        <dbReference type="ARBA" id="ARBA00004673"/>
    </source>
</evidence>
<dbReference type="PANTHER" id="PTHR33751:SF1">
    <property type="entry name" value="CBB3-TYPE CYTOCHROME C OXIDASE SUBUNIT FIXP"/>
    <property type="match status" value="1"/>
</dbReference>
<feature type="binding site" description="covalent" evidence="21">
    <location>
        <position position="146"/>
    </location>
    <ligand>
        <name>heme c</name>
        <dbReference type="ChEBI" id="CHEBI:61717"/>
        <label>1</label>
    </ligand>
</feature>
<comment type="subunit">
    <text evidence="19">Component of the cbb3-type cytochrome c oxidase.</text>
</comment>
<keyword evidence="7 19" id="KW-0349">Heme</keyword>
<keyword evidence="6 19" id="KW-0997">Cell inner membrane</keyword>
<comment type="function">
    <text evidence="19">C-type cytochrome. Part of the cbb3-type cytochrome c oxidase complex.</text>
</comment>
<dbReference type="Gene3D" id="1.10.760.10">
    <property type="entry name" value="Cytochrome c-like domain"/>
    <property type="match status" value="2"/>
</dbReference>
<dbReference type="GO" id="GO:0005886">
    <property type="term" value="C:plasma membrane"/>
    <property type="evidence" value="ECO:0007669"/>
    <property type="project" value="UniProtKB-SubCell"/>
</dbReference>
<dbReference type="GO" id="GO:1902600">
    <property type="term" value="P:proton transmembrane transport"/>
    <property type="evidence" value="ECO:0007669"/>
    <property type="project" value="UniProtKB-KW"/>
</dbReference>
<evidence type="ECO:0000256" key="21">
    <source>
        <dbReference type="PIRSR" id="PIRSR000006-2"/>
    </source>
</evidence>
<dbReference type="AlphaFoldDB" id="A0A1H8H9W0"/>
<dbReference type="Pfam" id="PF13442">
    <property type="entry name" value="Cytochrome_CBB3"/>
    <property type="match status" value="2"/>
</dbReference>
<comment type="pathway">
    <text evidence="2 19">Energy metabolism; oxidative phosphorylation.</text>
</comment>
<organism evidence="24 25">
    <name type="scientific">Brachymonas denitrificans DSM 15123</name>
    <dbReference type="NCBI Taxonomy" id="1121117"/>
    <lineage>
        <taxon>Bacteria</taxon>
        <taxon>Pseudomonadati</taxon>
        <taxon>Pseudomonadota</taxon>
        <taxon>Betaproteobacteria</taxon>
        <taxon>Burkholderiales</taxon>
        <taxon>Comamonadaceae</taxon>
        <taxon>Brachymonas</taxon>
    </lineage>
</organism>
<feature type="binding site" description="axial binding residue" evidence="20">
    <location>
        <position position="147"/>
    </location>
    <ligand>
        <name>heme c</name>
        <dbReference type="ChEBI" id="CHEBI:61717"/>
        <label>1</label>
    </ligand>
    <ligandPart>
        <name>Fe</name>
        <dbReference type="ChEBI" id="CHEBI:18248"/>
    </ligandPart>
</feature>
<feature type="binding site" description="axial binding residue" evidence="20">
    <location>
        <position position="186"/>
    </location>
    <ligand>
        <name>heme c</name>
        <dbReference type="ChEBI" id="CHEBI:61717"/>
        <label>2</label>
    </ligand>
    <ligandPart>
        <name>Fe</name>
        <dbReference type="ChEBI" id="CHEBI:18248"/>
    </ligandPart>
</feature>
<dbReference type="InterPro" id="IPR008168">
    <property type="entry name" value="Cyt_C_IC"/>
</dbReference>
<feature type="binding site" description="covalent" evidence="21">
    <location>
        <position position="143"/>
    </location>
    <ligand>
        <name>heme c</name>
        <dbReference type="ChEBI" id="CHEBI:61717"/>
        <label>1</label>
    </ligand>
</feature>
<evidence type="ECO:0000256" key="18">
    <source>
        <dbReference type="ARBA" id="ARBA00023136"/>
    </source>
</evidence>
<gene>
    <name evidence="24" type="ORF">SAMN02745977_01477</name>
</gene>
<evidence type="ECO:0000256" key="10">
    <source>
        <dbReference type="ARBA" id="ARBA00022723"/>
    </source>
</evidence>
<keyword evidence="11" id="KW-0677">Repeat</keyword>
<dbReference type="GO" id="GO:0016491">
    <property type="term" value="F:oxidoreductase activity"/>
    <property type="evidence" value="ECO:0007669"/>
    <property type="project" value="UniProtKB-KW"/>
</dbReference>
<evidence type="ECO:0000256" key="4">
    <source>
        <dbReference type="ARBA" id="ARBA00022448"/>
    </source>
</evidence>
<sequence>MSDFISSFWSLWVMAIVAFGIIFCVAVLLFGAQARAATAEDRTTGHVWDGDLREINNPLPRWWVGMFWLTIFFAIAYFFMYPGFGNVKGSLGWTSAGQYEAEMAKGDAQVAPLFAKYAAMPIEDIAKDKDANGMGQRLFLNNCAQCHGSSAKGGNGFPDLSDNDWLWGGKPEQIMESVTKGRNGNMPPQIQAIGGTPADAKAVANYVMSLSGLPHDAAQASIGKGKFMACAACHGADAKGNVALGAPNLTDKVWLMGVPSEANIVDQITNGKTNVMPEWHTKLKPEQIRLVSAYVWSLSNK</sequence>
<keyword evidence="5 19" id="KW-1003">Cell membrane</keyword>
<evidence type="ECO:0000256" key="1">
    <source>
        <dbReference type="ARBA" id="ARBA00004533"/>
    </source>
</evidence>
<evidence type="ECO:0000256" key="11">
    <source>
        <dbReference type="ARBA" id="ARBA00022737"/>
    </source>
</evidence>
<feature type="binding site" description="axial binding residue" evidence="20">
    <location>
        <position position="234"/>
    </location>
    <ligand>
        <name>heme c</name>
        <dbReference type="ChEBI" id="CHEBI:61717"/>
        <label>2</label>
    </ligand>
    <ligandPart>
        <name>Fe</name>
        <dbReference type="ChEBI" id="CHEBI:18248"/>
    </ligandPart>
</feature>
<evidence type="ECO:0000313" key="24">
    <source>
        <dbReference type="EMBL" id="SEN52814.1"/>
    </source>
</evidence>
<feature type="domain" description="Cytochrome c" evidence="23">
    <location>
        <begin position="130"/>
        <end position="211"/>
    </location>
</feature>
<evidence type="ECO:0000256" key="15">
    <source>
        <dbReference type="ARBA" id="ARBA00023002"/>
    </source>
</evidence>
<keyword evidence="10 19" id="KW-0479">Metal-binding</keyword>
<dbReference type="InterPro" id="IPR004678">
    <property type="entry name" value="Cyt_c_oxidase_cbb3_su3"/>
</dbReference>
<feature type="transmembrane region" description="Helical" evidence="22">
    <location>
        <begin position="12"/>
        <end position="32"/>
    </location>
</feature>
<evidence type="ECO:0000256" key="8">
    <source>
        <dbReference type="ARBA" id="ARBA00022660"/>
    </source>
</evidence>
<evidence type="ECO:0000256" key="3">
    <source>
        <dbReference type="ARBA" id="ARBA00006113"/>
    </source>
</evidence>
<name>A0A1H8H9W0_9BURK</name>
<dbReference type="GO" id="GO:0020037">
    <property type="term" value="F:heme binding"/>
    <property type="evidence" value="ECO:0007669"/>
    <property type="project" value="InterPro"/>
</dbReference>
<evidence type="ECO:0000256" key="17">
    <source>
        <dbReference type="ARBA" id="ARBA00023065"/>
    </source>
</evidence>
<dbReference type="Gene3D" id="6.10.280.130">
    <property type="match status" value="1"/>
</dbReference>
<dbReference type="EMBL" id="FOCW01000002">
    <property type="protein sequence ID" value="SEN52814.1"/>
    <property type="molecule type" value="Genomic_DNA"/>
</dbReference>
<dbReference type="GO" id="GO:0006119">
    <property type="term" value="P:oxidative phosphorylation"/>
    <property type="evidence" value="ECO:0007669"/>
    <property type="project" value="UniProtKB-UniPathway"/>
</dbReference>
<keyword evidence="17 19" id="KW-0406">Ion transport</keyword>
<accession>A0A1H8H9W0</accession>
<dbReference type="InterPro" id="IPR009056">
    <property type="entry name" value="Cyt_c-like_dom"/>
</dbReference>
<dbReference type="PROSITE" id="PS51007">
    <property type="entry name" value="CYTC"/>
    <property type="match status" value="2"/>
</dbReference>
<dbReference type="UniPathway" id="UPA00705"/>
<dbReference type="PRINTS" id="PR00605">
    <property type="entry name" value="CYTCHROMECIC"/>
</dbReference>
<dbReference type="STRING" id="1121117.SAMN02745977_01477"/>
<evidence type="ECO:0000256" key="6">
    <source>
        <dbReference type="ARBA" id="ARBA00022519"/>
    </source>
</evidence>
<dbReference type="PANTHER" id="PTHR33751">
    <property type="entry name" value="CBB3-TYPE CYTOCHROME C OXIDASE SUBUNIT FIXP"/>
    <property type="match status" value="1"/>
</dbReference>
<dbReference type="PIRSF" id="PIRSF000006">
    <property type="entry name" value="Cbb3-Cox_fixP"/>
    <property type="match status" value="1"/>
</dbReference>
<dbReference type="RefSeq" id="WP_091816015.1">
    <property type="nucleotide sequence ID" value="NZ_FOCW01000002.1"/>
</dbReference>
<evidence type="ECO:0000256" key="20">
    <source>
        <dbReference type="PIRSR" id="PIRSR000006-1"/>
    </source>
</evidence>
<keyword evidence="8 19" id="KW-0679">Respiratory chain</keyword>
<feature type="binding site" description="covalent" evidence="21">
    <location>
        <position position="233"/>
    </location>
    <ligand>
        <name>heme c</name>
        <dbReference type="ChEBI" id="CHEBI:61717"/>
        <label>2</label>
    </ligand>
</feature>
<reference evidence="24 25" key="1">
    <citation type="submission" date="2016-10" db="EMBL/GenBank/DDBJ databases">
        <authorList>
            <person name="de Groot N.N."/>
        </authorList>
    </citation>
    <scope>NUCLEOTIDE SEQUENCE [LARGE SCALE GENOMIC DNA]</scope>
    <source>
        <strain evidence="24 25">DSM 15123</strain>
    </source>
</reference>
<evidence type="ECO:0000256" key="13">
    <source>
        <dbReference type="ARBA" id="ARBA00022982"/>
    </source>
</evidence>
<keyword evidence="25" id="KW-1185">Reference proteome</keyword>
<keyword evidence="13 19" id="KW-0249">Electron transport</keyword>
<keyword evidence="4 19" id="KW-0813">Transport</keyword>
<feature type="transmembrane region" description="Helical" evidence="22">
    <location>
        <begin position="62"/>
        <end position="81"/>
    </location>
</feature>
<comment type="similarity">
    <text evidence="3 19">Belongs to the CcoP / FixP family.</text>
</comment>
<dbReference type="SUPFAM" id="SSF46626">
    <property type="entry name" value="Cytochrome c"/>
    <property type="match status" value="2"/>
</dbReference>
<keyword evidence="12 19" id="KW-0375">Hydrogen ion transport</keyword>
<proteinExistence type="inferred from homology"/>
<keyword evidence="15 19" id="KW-0560">Oxidoreductase</keyword>
<evidence type="ECO:0000259" key="23">
    <source>
        <dbReference type="PROSITE" id="PS51007"/>
    </source>
</evidence>
<feature type="binding site" description="covalent" evidence="21">
    <location>
        <position position="230"/>
    </location>
    <ligand>
        <name>heme c</name>
        <dbReference type="ChEBI" id="CHEBI:61717"/>
        <label>2</label>
    </ligand>
</feature>
<feature type="binding site" description="axial binding residue" evidence="20">
    <location>
        <position position="276"/>
    </location>
    <ligand>
        <name>heme c</name>
        <dbReference type="ChEBI" id="CHEBI:61717"/>
        <label>1</label>
    </ligand>
    <ligandPart>
        <name>Fe</name>
        <dbReference type="ChEBI" id="CHEBI:18248"/>
    </ligandPart>
</feature>
<evidence type="ECO:0000256" key="16">
    <source>
        <dbReference type="ARBA" id="ARBA00023004"/>
    </source>
</evidence>
<evidence type="ECO:0000256" key="22">
    <source>
        <dbReference type="SAM" id="Phobius"/>
    </source>
</evidence>
<dbReference type="GO" id="GO:0005506">
    <property type="term" value="F:iron ion binding"/>
    <property type="evidence" value="ECO:0007669"/>
    <property type="project" value="InterPro"/>
</dbReference>
<keyword evidence="9 22" id="KW-0812">Transmembrane</keyword>
<evidence type="ECO:0000256" key="9">
    <source>
        <dbReference type="ARBA" id="ARBA00022692"/>
    </source>
</evidence>
<evidence type="ECO:0000256" key="12">
    <source>
        <dbReference type="ARBA" id="ARBA00022781"/>
    </source>
</evidence>
<dbReference type="InterPro" id="IPR050597">
    <property type="entry name" value="Cytochrome_c_Oxidase_Subunit"/>
</dbReference>
<keyword evidence="18 19" id="KW-0472">Membrane</keyword>
<evidence type="ECO:0000256" key="19">
    <source>
        <dbReference type="PIRNR" id="PIRNR000006"/>
    </source>
</evidence>
<dbReference type="OrthoDB" id="9811281at2"/>
<dbReference type="InterPro" id="IPR036909">
    <property type="entry name" value="Cyt_c-like_dom_sf"/>
</dbReference>